<protein>
    <submittedName>
        <fullName evidence="2">DUF4274 domain-containing protein</fullName>
    </submittedName>
</protein>
<reference evidence="2 3" key="1">
    <citation type="journal article" date="2021" name="Angew. Chem. Int. Ed. Engl.">
        <title>A novel family of nonribosomal peptides modulate collective behavior in Pseudovibrio bacteria isolated from marine sponges.</title>
        <authorList>
            <person name="Ioca L.P."/>
            <person name="Dai Y."/>
            <person name="Kunakom S."/>
            <person name="Diaz-Espinosa J."/>
            <person name="Krunic A."/>
            <person name="Crnkovic C.M."/>
            <person name="Orjala J."/>
            <person name="Sanchez L.M."/>
            <person name="Ferreira A.G."/>
            <person name="Berlinck R.G.S."/>
            <person name="Eustaquio A.S."/>
        </authorList>
    </citation>
    <scope>NUCLEOTIDE SEQUENCE [LARGE SCALE GENOMIC DNA]</scope>
    <source>
        <strain evidence="2 3">Ab134</strain>
    </source>
</reference>
<dbReference type="RefSeq" id="WP_075698081.1">
    <property type="nucleotide sequence ID" value="NZ_CP074126.1"/>
</dbReference>
<dbReference type="Pfam" id="PF14096">
    <property type="entry name" value="DUF4274"/>
    <property type="match status" value="1"/>
</dbReference>
<keyword evidence="3" id="KW-1185">Reference proteome</keyword>
<organism evidence="2 3">
    <name type="scientific">Pseudovibrio brasiliensis</name>
    <dbReference type="NCBI Taxonomy" id="1898042"/>
    <lineage>
        <taxon>Bacteria</taxon>
        <taxon>Pseudomonadati</taxon>
        <taxon>Pseudomonadota</taxon>
        <taxon>Alphaproteobacteria</taxon>
        <taxon>Hyphomicrobiales</taxon>
        <taxon>Stappiaceae</taxon>
        <taxon>Pseudovibrio</taxon>
    </lineage>
</organism>
<gene>
    <name evidence="2" type="ORF">KGB56_19410</name>
</gene>
<sequence length="183" mass="21022">MDKMDVLSKWWADPEVTIIPAGQTNQTIEWLEQQTPDTWHQIVTTWNWDAGYEVLTWILAQKSCDKGTAAHIFLVEGICQWLWNVVENTSDFDDSSNVCRIVLNNWHRYHSAELKPEFNDRPSQLIEALDEISNVHPLSGTPFKEIMAYEGTREPSSKYASDDGKIVIALDHWMEAKGIEITS</sequence>
<accession>A0ABX8ALD1</accession>
<evidence type="ECO:0000313" key="3">
    <source>
        <dbReference type="Proteomes" id="UP000680706"/>
    </source>
</evidence>
<dbReference type="EMBL" id="CP074126">
    <property type="protein sequence ID" value="QUS55467.1"/>
    <property type="molecule type" value="Genomic_DNA"/>
</dbReference>
<name>A0ABX8ALD1_9HYPH</name>
<dbReference type="InterPro" id="IPR025369">
    <property type="entry name" value="DUF4274"/>
</dbReference>
<evidence type="ECO:0000259" key="1">
    <source>
        <dbReference type="Pfam" id="PF14096"/>
    </source>
</evidence>
<proteinExistence type="predicted"/>
<feature type="domain" description="DUF4274" evidence="1">
    <location>
        <begin position="34"/>
        <end position="73"/>
    </location>
</feature>
<evidence type="ECO:0000313" key="2">
    <source>
        <dbReference type="EMBL" id="QUS55467.1"/>
    </source>
</evidence>
<dbReference type="Proteomes" id="UP000680706">
    <property type="component" value="Chromosome"/>
</dbReference>